<protein>
    <submittedName>
        <fullName evidence="1">Restriction endonuclease</fullName>
    </submittedName>
</protein>
<keyword evidence="1" id="KW-0255">Endonuclease</keyword>
<dbReference type="GO" id="GO:0009036">
    <property type="term" value="F:type II site-specific deoxyribonuclease activity"/>
    <property type="evidence" value="ECO:0007669"/>
    <property type="project" value="InterPro"/>
</dbReference>
<dbReference type="InterPro" id="IPR037083">
    <property type="entry name" value="NgoMIV_sf"/>
</dbReference>
<sequence length="286" mass="31334">MNTQALIARARRLFHKRLMDSALTISDSGVPSNADSCNRLSIQIARSIAEQLFSQTGERLAGQKSGSQFELIIAAYLNETFLSLGHLRPGQWHVERIGNHNRLALARFEQYAHLLALSNAADHDPQLAAALGSDYTITPDIVIFQKPLSDETINQSFPVVDESVSLLAAIRATNGGLPLLHASISAKWTIRSDRSQNTRAEALNLIRNRKGHLPHVVVVTAEPLPSRLASIALGTGDIDCTYHFALPELQCAIEESNADDAAEMLRIMVDGHRLKDISDLPLDLIP</sequence>
<evidence type="ECO:0000313" key="1">
    <source>
        <dbReference type="EMBL" id="PSR25520.1"/>
    </source>
</evidence>
<keyword evidence="1" id="KW-0540">Nuclease</keyword>
<name>A0A2T2WTF4_9FIRM</name>
<dbReference type="CDD" id="cd22340">
    <property type="entry name" value="NgoMIV-like"/>
    <property type="match status" value="1"/>
</dbReference>
<dbReference type="Proteomes" id="UP000242699">
    <property type="component" value="Unassembled WGS sequence"/>
</dbReference>
<keyword evidence="1" id="KW-0378">Hydrolase</keyword>
<dbReference type="InterPro" id="IPR011335">
    <property type="entry name" value="Restrct_endonuc-II-like"/>
</dbReference>
<gene>
    <name evidence="1" type="ORF">C7B43_16550</name>
</gene>
<organism evidence="1 2">
    <name type="scientific">Sulfobacillus benefaciens</name>
    <dbReference type="NCBI Taxonomy" id="453960"/>
    <lineage>
        <taxon>Bacteria</taxon>
        <taxon>Bacillati</taxon>
        <taxon>Bacillota</taxon>
        <taxon>Clostridia</taxon>
        <taxon>Eubacteriales</taxon>
        <taxon>Clostridiales Family XVII. Incertae Sedis</taxon>
        <taxon>Sulfobacillus</taxon>
    </lineage>
</organism>
<dbReference type="GO" id="GO:0009307">
    <property type="term" value="P:DNA restriction-modification system"/>
    <property type="evidence" value="ECO:0007669"/>
    <property type="project" value="InterPro"/>
</dbReference>
<dbReference type="InterPro" id="IPR015105">
    <property type="entry name" value="NgoMIV"/>
</dbReference>
<comment type="caution">
    <text evidence="1">The sequence shown here is derived from an EMBL/GenBank/DDBJ whole genome shotgun (WGS) entry which is preliminary data.</text>
</comment>
<accession>A0A2T2WTF4</accession>
<reference evidence="1 2" key="1">
    <citation type="journal article" date="2014" name="BMC Genomics">
        <title>Comparison of environmental and isolate Sulfobacillus genomes reveals diverse carbon, sulfur, nitrogen, and hydrogen metabolisms.</title>
        <authorList>
            <person name="Justice N.B."/>
            <person name="Norman A."/>
            <person name="Brown C.T."/>
            <person name="Singh A."/>
            <person name="Thomas B.C."/>
            <person name="Banfield J.F."/>
        </authorList>
    </citation>
    <scope>NUCLEOTIDE SEQUENCE [LARGE SCALE GENOMIC DNA]</scope>
    <source>
        <strain evidence="1">AMDSBA1</strain>
    </source>
</reference>
<dbReference type="SUPFAM" id="SSF52980">
    <property type="entry name" value="Restriction endonuclease-like"/>
    <property type="match status" value="1"/>
</dbReference>
<dbReference type="Pfam" id="PF09015">
    <property type="entry name" value="NgoMIV_restric"/>
    <property type="match status" value="1"/>
</dbReference>
<proteinExistence type="predicted"/>
<dbReference type="AlphaFoldDB" id="A0A2T2WTF4"/>
<evidence type="ECO:0000313" key="2">
    <source>
        <dbReference type="Proteomes" id="UP000242699"/>
    </source>
</evidence>
<dbReference type="EMBL" id="PXYT01000053">
    <property type="protein sequence ID" value="PSR25520.1"/>
    <property type="molecule type" value="Genomic_DNA"/>
</dbReference>
<dbReference type="Gene3D" id="3.40.50.10010">
    <property type="entry name" value="Type-2 restriction enzyme NgoMIV"/>
    <property type="match status" value="1"/>
</dbReference>